<feature type="compositionally biased region" description="Low complexity" evidence="1">
    <location>
        <begin position="1324"/>
        <end position="1334"/>
    </location>
</feature>
<dbReference type="Proteomes" id="UP000801864">
    <property type="component" value="Unassembled WGS sequence"/>
</dbReference>
<evidence type="ECO:0000313" key="2">
    <source>
        <dbReference type="EMBL" id="KAF3075404.1"/>
    </source>
</evidence>
<feature type="region of interest" description="Disordered" evidence="1">
    <location>
        <begin position="528"/>
        <end position="557"/>
    </location>
</feature>
<feature type="region of interest" description="Disordered" evidence="1">
    <location>
        <begin position="155"/>
        <end position="179"/>
    </location>
</feature>
<reference evidence="2 3" key="1">
    <citation type="submission" date="2018-06" db="EMBL/GenBank/DDBJ databases">
        <title>Genome analysis of cellulolytic fungus Trichoderma lentiforme CFAM-422.</title>
        <authorList>
            <person name="Steindorff A.S."/>
            <person name="Formighieri E.F."/>
            <person name="Midorikawa G.E.O."/>
            <person name="Tamietti M.S."/>
            <person name="Ramos E.Z."/>
            <person name="Silva A.S."/>
            <person name="Bon E.P.S."/>
            <person name="Mendes T.D."/>
            <person name="Damaso M.C.T."/>
            <person name="Favaro L.C.L."/>
        </authorList>
    </citation>
    <scope>NUCLEOTIDE SEQUENCE [LARGE SCALE GENOMIC DNA]</scope>
    <source>
        <strain evidence="2 3">CFAM-422</strain>
    </source>
</reference>
<sequence>MSGHNIIITFPPEGEYGTASTAAAAVNMVRSFPNVKVGLTVGIGGGAPSKRHDIRLGDVVVGTPSNDHSGVIEYDLDKSIQTKVFVQSGSLDAPPRMLQRAVKSLRARRGLEGHTLMNDVEEVLQTHPRLRESHCRPNIDDQLYKSTFVHSTPSEDCQSCGSDPSHVEQRNPRDQDDDDPAIHYGLIASGYEVMKDALIRDKFAMERGVLCFDWEAAGMINHFPCLVIRGICDYSDSHRNDKWRGYAAIMAAAYTKDLLRHIIPEQVIFEKSASDLLRANISKNLTTHGTESESLTTMRPTVGQQQRNDAHGIHGTIDQTLSMESIAKTSWEGNTNELSKSEAPHSMVIDETAQITYNLPPFSDSGYGTVNSRDSTSMNTKIPHANYLGATPDLQEPSDLAIDGLDDTQTVYSDSTDLSETRYNSYVAALADALFEQLTLKTLDDQTAQRMSNVLPRLLKTFALQLGYEAPSQMHRDVMFFIHKNREGITESFKLNCIEMVDSGSEHQSKDIMDVPSTEIMDRWRTAPEEWESNGPPEADPVGHNDQVEVSSSHGSIEELDQEREFDQGRIPALEEYKRLIFGDPGFTWLLDRLRRELLLTKPKQDIMESLREDISRALPVTRYISKKNSSQGNKISYLMDWDPLAFFHAQCYDDLRTFTFSNVITLTGSSLDAQALSCEEYLAQTWPQTGPHTLGLIQKLMFTKNFSKAKCNVLSGLTLEASIEDSKLVVEAYGVPNLVAEIGEQLAWLGAALQSSPYTTGVAYCTPFIDNISSVNCDNGDSSGTVPALQCRIKFRFEKCEKTFASSNGQCWHDMFLRPVIAQGFPIRTRSENATGLEMPLNMMVALLRTPFINTFRSKVFIKGFSAMLVPTKRTDDVLIWHLLHSKYPNDRISYLDCDIEHANINMAELESIRHVVGWCSEAVLIAGTLESTYSIKKSGLPVSRSDVALEKFQITAGHIVTGTAKFKLGDKEKPTHISRSGYLTKMQWISSKYFIMWDEADHRGWLVDGATALLHLLRASLEHSKRIFGPAFLLNPTSLTDTCTQMPPNAAMDVLIDQRNRDFNLYVDKNEVYDEEIYDGLTTHKISKKKTKYYQLQDKVEHIYNTMEKLVDEQADMEKKNGINVKPRPRRRLEGWDFKDIAADGDPFYRRVCTLQTMGKGWVDFARGIRAVALFGRGFGELIRPKSTAALACSRWSLLPAKRFYLAAHMVDLLKIMEENGNSTSNPRQLCDNVLWHIDEDTFQECPCVKRGRVKHHDPVQSLLPTKFRMELKKKSLQTLGTGGAVIFGHSTNFHWHWRDSGDPVNGDPPNTEDMVDPLEDSGLGSSIPSSSNANDYESNNALFLAYHPILPGQTPNIPPTNAAVVSIEAEQSVGITKTLKAGPERRPLKGFLSWLRKSKGREP</sequence>
<protein>
    <submittedName>
        <fullName evidence="2">Conidiophore development regulator abaB</fullName>
    </submittedName>
</protein>
<proteinExistence type="predicted"/>
<dbReference type="GO" id="GO:0003824">
    <property type="term" value="F:catalytic activity"/>
    <property type="evidence" value="ECO:0007669"/>
    <property type="project" value="InterPro"/>
</dbReference>
<dbReference type="EMBL" id="QLNT01000003">
    <property type="protein sequence ID" value="KAF3075404.1"/>
    <property type="molecule type" value="Genomic_DNA"/>
</dbReference>
<feature type="compositionally biased region" description="Basic and acidic residues" evidence="1">
    <location>
        <begin position="165"/>
        <end position="174"/>
    </location>
</feature>
<dbReference type="GO" id="GO:0009116">
    <property type="term" value="P:nucleoside metabolic process"/>
    <property type="evidence" value="ECO:0007669"/>
    <property type="project" value="InterPro"/>
</dbReference>
<dbReference type="Gene3D" id="3.40.50.1580">
    <property type="entry name" value="Nucleoside phosphorylase domain"/>
    <property type="match status" value="1"/>
</dbReference>
<keyword evidence="3" id="KW-1185">Reference proteome</keyword>
<gene>
    <name evidence="2" type="ORF">CFAM422_002349</name>
</gene>
<dbReference type="InterPro" id="IPR053137">
    <property type="entry name" value="NLR-like"/>
</dbReference>
<dbReference type="PANTHER" id="PTHR46082:SF11">
    <property type="entry name" value="AAA+ ATPASE DOMAIN-CONTAINING PROTEIN-RELATED"/>
    <property type="match status" value="1"/>
</dbReference>
<dbReference type="PANTHER" id="PTHR46082">
    <property type="entry name" value="ATP/GTP-BINDING PROTEIN-RELATED"/>
    <property type="match status" value="1"/>
</dbReference>
<feature type="region of interest" description="Disordered" evidence="1">
    <location>
        <begin position="1301"/>
        <end position="1335"/>
    </location>
</feature>
<comment type="caution">
    <text evidence="2">The sequence shown here is derived from an EMBL/GenBank/DDBJ whole genome shotgun (WGS) entry which is preliminary data.</text>
</comment>
<dbReference type="InterPro" id="IPR035994">
    <property type="entry name" value="Nucleoside_phosphorylase_sf"/>
</dbReference>
<organism evidence="2 3">
    <name type="scientific">Trichoderma lentiforme</name>
    <dbReference type="NCBI Taxonomy" id="1567552"/>
    <lineage>
        <taxon>Eukaryota</taxon>
        <taxon>Fungi</taxon>
        <taxon>Dikarya</taxon>
        <taxon>Ascomycota</taxon>
        <taxon>Pezizomycotina</taxon>
        <taxon>Sordariomycetes</taxon>
        <taxon>Hypocreomycetidae</taxon>
        <taxon>Hypocreales</taxon>
        <taxon>Hypocreaceae</taxon>
        <taxon>Trichoderma</taxon>
    </lineage>
</organism>
<accession>A0A9P5CH97</accession>
<evidence type="ECO:0000256" key="1">
    <source>
        <dbReference type="SAM" id="MobiDB-lite"/>
    </source>
</evidence>
<evidence type="ECO:0000313" key="3">
    <source>
        <dbReference type="Proteomes" id="UP000801864"/>
    </source>
</evidence>
<name>A0A9P5CH97_9HYPO</name>
<dbReference type="SUPFAM" id="SSF53167">
    <property type="entry name" value="Purine and uridine phosphorylases"/>
    <property type="match status" value="1"/>
</dbReference>